<organism evidence="7 8">
    <name type="scientific">Conger conger</name>
    <name type="common">Conger eel</name>
    <name type="synonym">Muraena conger</name>
    <dbReference type="NCBI Taxonomy" id="82655"/>
    <lineage>
        <taxon>Eukaryota</taxon>
        <taxon>Metazoa</taxon>
        <taxon>Chordata</taxon>
        <taxon>Craniata</taxon>
        <taxon>Vertebrata</taxon>
        <taxon>Euteleostomi</taxon>
        <taxon>Actinopterygii</taxon>
        <taxon>Neopterygii</taxon>
        <taxon>Teleostei</taxon>
        <taxon>Anguilliformes</taxon>
        <taxon>Congridae</taxon>
        <taxon>Conger</taxon>
    </lineage>
</organism>
<dbReference type="PIRSF" id="PIRSF002419">
    <property type="entry name" value="Tetraspanin"/>
    <property type="match status" value="1"/>
</dbReference>
<sequence>MKVEETVQILKFFLMVFNGVFLIIGLAVFGCGIWILFDSSSFVVTISDGRMKLVAGGLFVIGLVVFGVSILGYIAICNEIRFLTILYMGLLLVIFVAQLFVTFVLLLARDEVQDVVVKEVDGVIETYGMENTTNNLWDVLDSVQRHSKCCGRRNYTQWENNTFIKSLPDSENVYPCSCFKSGCPRLNSDPAQRFGNGSAIYTQGCGELIEAWIRENGYAILGMDAGLVLIQVIQFVLSLYFFWNIKRKAKQRELLQDQGYLSASNSAYTHLD</sequence>
<evidence type="ECO:0000256" key="1">
    <source>
        <dbReference type="ARBA" id="ARBA00004141"/>
    </source>
</evidence>
<name>A0A9Q1HML4_CONCO</name>
<dbReference type="Pfam" id="PF00335">
    <property type="entry name" value="Tetraspanin"/>
    <property type="match status" value="1"/>
</dbReference>
<keyword evidence="4 6" id="KW-1133">Transmembrane helix</keyword>
<feature type="transmembrane region" description="Helical" evidence="6">
    <location>
        <begin position="12"/>
        <end position="37"/>
    </location>
</feature>
<dbReference type="PANTHER" id="PTHR19282:SF527">
    <property type="entry name" value="TETRASPANIN"/>
    <property type="match status" value="1"/>
</dbReference>
<evidence type="ECO:0000256" key="3">
    <source>
        <dbReference type="ARBA" id="ARBA00022692"/>
    </source>
</evidence>
<comment type="subcellular location">
    <subcellularLocation>
        <location evidence="1 6">Membrane</location>
        <topology evidence="1 6">Multi-pass membrane protein</topology>
    </subcellularLocation>
</comment>
<comment type="similarity">
    <text evidence="2 6">Belongs to the tetraspanin (TM4SF) family.</text>
</comment>
<dbReference type="Gene3D" id="1.10.1450.10">
    <property type="entry name" value="Tetraspanin"/>
    <property type="match status" value="1"/>
</dbReference>
<dbReference type="InterPro" id="IPR000301">
    <property type="entry name" value="Tetraspanin_animals"/>
</dbReference>
<keyword evidence="3 6" id="KW-0812">Transmembrane</keyword>
<evidence type="ECO:0000256" key="4">
    <source>
        <dbReference type="ARBA" id="ARBA00022989"/>
    </source>
</evidence>
<reference evidence="7" key="1">
    <citation type="journal article" date="2023" name="Science">
        <title>Genome structures resolve the early diversification of teleost fishes.</title>
        <authorList>
            <person name="Parey E."/>
            <person name="Louis A."/>
            <person name="Montfort J."/>
            <person name="Bouchez O."/>
            <person name="Roques C."/>
            <person name="Iampietro C."/>
            <person name="Lluch J."/>
            <person name="Castinel A."/>
            <person name="Donnadieu C."/>
            <person name="Desvignes T."/>
            <person name="Floi Bucao C."/>
            <person name="Jouanno E."/>
            <person name="Wen M."/>
            <person name="Mejri S."/>
            <person name="Dirks R."/>
            <person name="Jansen H."/>
            <person name="Henkel C."/>
            <person name="Chen W.J."/>
            <person name="Zahm M."/>
            <person name="Cabau C."/>
            <person name="Klopp C."/>
            <person name="Thompson A.W."/>
            <person name="Robinson-Rechavi M."/>
            <person name="Braasch I."/>
            <person name="Lecointre G."/>
            <person name="Bobe J."/>
            <person name="Postlethwait J.H."/>
            <person name="Berthelot C."/>
            <person name="Roest Crollius H."/>
            <person name="Guiguen Y."/>
        </authorList>
    </citation>
    <scope>NUCLEOTIDE SEQUENCE</scope>
    <source>
        <strain evidence="7">Concon-B</strain>
    </source>
</reference>
<gene>
    <name evidence="7" type="ORF">COCON_G00229390</name>
</gene>
<feature type="transmembrane region" description="Helical" evidence="6">
    <location>
        <begin position="218"/>
        <end position="243"/>
    </location>
</feature>
<dbReference type="EMBL" id="JAFJMO010000019">
    <property type="protein sequence ID" value="KAJ8249723.1"/>
    <property type="molecule type" value="Genomic_DNA"/>
</dbReference>
<dbReference type="OrthoDB" id="6361633at2759"/>
<evidence type="ECO:0000256" key="2">
    <source>
        <dbReference type="ARBA" id="ARBA00006840"/>
    </source>
</evidence>
<dbReference type="PANTHER" id="PTHR19282">
    <property type="entry name" value="TETRASPANIN"/>
    <property type="match status" value="1"/>
</dbReference>
<feature type="transmembrane region" description="Helical" evidence="6">
    <location>
        <begin position="57"/>
        <end position="76"/>
    </location>
</feature>
<keyword evidence="8" id="KW-1185">Reference proteome</keyword>
<dbReference type="SUPFAM" id="SSF48652">
    <property type="entry name" value="Tetraspanin"/>
    <property type="match status" value="1"/>
</dbReference>
<dbReference type="InterPro" id="IPR008952">
    <property type="entry name" value="Tetraspanin_EC2_sf"/>
</dbReference>
<dbReference type="GO" id="GO:0005886">
    <property type="term" value="C:plasma membrane"/>
    <property type="evidence" value="ECO:0007669"/>
    <property type="project" value="TreeGrafter"/>
</dbReference>
<keyword evidence="5 6" id="KW-0472">Membrane</keyword>
<dbReference type="Proteomes" id="UP001152803">
    <property type="component" value="Unassembled WGS sequence"/>
</dbReference>
<dbReference type="PROSITE" id="PS51257">
    <property type="entry name" value="PROKAR_LIPOPROTEIN"/>
    <property type="match status" value="1"/>
</dbReference>
<evidence type="ECO:0000256" key="5">
    <source>
        <dbReference type="ARBA" id="ARBA00023136"/>
    </source>
</evidence>
<dbReference type="PRINTS" id="PR00259">
    <property type="entry name" value="TMFOUR"/>
</dbReference>
<accession>A0A9Q1HML4</accession>
<evidence type="ECO:0000313" key="8">
    <source>
        <dbReference type="Proteomes" id="UP001152803"/>
    </source>
</evidence>
<evidence type="ECO:0000313" key="7">
    <source>
        <dbReference type="EMBL" id="KAJ8249723.1"/>
    </source>
</evidence>
<dbReference type="InterPro" id="IPR018499">
    <property type="entry name" value="Tetraspanin/Peripherin"/>
</dbReference>
<dbReference type="AlphaFoldDB" id="A0A9Q1HML4"/>
<protein>
    <recommendedName>
        <fullName evidence="6">Tetraspanin</fullName>
    </recommendedName>
</protein>
<proteinExistence type="inferred from homology"/>
<feature type="transmembrane region" description="Helical" evidence="6">
    <location>
        <begin position="83"/>
        <end position="108"/>
    </location>
</feature>
<comment type="caution">
    <text evidence="7">The sequence shown here is derived from an EMBL/GenBank/DDBJ whole genome shotgun (WGS) entry which is preliminary data.</text>
</comment>
<evidence type="ECO:0000256" key="6">
    <source>
        <dbReference type="RuleBase" id="RU361218"/>
    </source>
</evidence>